<accession>A0A828YWL2</accession>
<name>A0A828YWL2_9LEPT</name>
<proteinExistence type="predicted"/>
<dbReference type="AlphaFoldDB" id="A0A828YWL2"/>
<protein>
    <submittedName>
        <fullName evidence="1">Uncharacterized protein</fullName>
    </submittedName>
</protein>
<sequence length="49" mass="5681">MDRPAFRPFEELNRTALYGSSIQETQQNDSLWIVVLDVFFLTGGSFQKK</sequence>
<comment type="caution">
    <text evidence="1">The sequence shown here is derived from an EMBL/GenBank/DDBJ whole genome shotgun (WGS) entry which is preliminary data.</text>
</comment>
<evidence type="ECO:0000313" key="1">
    <source>
        <dbReference type="EMBL" id="EKR62624.1"/>
    </source>
</evidence>
<gene>
    <name evidence="1" type="ORF">LEP1GSC036_1962</name>
</gene>
<organism evidence="1 2">
    <name type="scientific">Leptospira weilii str. 2006001853</name>
    <dbReference type="NCBI Taxonomy" id="1001589"/>
    <lineage>
        <taxon>Bacteria</taxon>
        <taxon>Pseudomonadati</taxon>
        <taxon>Spirochaetota</taxon>
        <taxon>Spirochaetia</taxon>
        <taxon>Leptospirales</taxon>
        <taxon>Leptospiraceae</taxon>
        <taxon>Leptospira</taxon>
    </lineage>
</organism>
<reference evidence="1 2" key="1">
    <citation type="submission" date="2012-10" db="EMBL/GenBank/DDBJ databases">
        <authorList>
            <person name="Harkins D.M."/>
            <person name="Durkin A.S."/>
            <person name="Brinkac L.M."/>
            <person name="Haft D.H."/>
            <person name="Selengut J.D."/>
            <person name="Sanka R."/>
            <person name="DePew J."/>
            <person name="Purushe J."/>
            <person name="Whelen A.C."/>
            <person name="Vinetz J.M."/>
            <person name="Sutton G.G."/>
            <person name="Nierman W.C."/>
            <person name="Fouts D.E."/>
        </authorList>
    </citation>
    <scope>NUCLEOTIDE SEQUENCE [LARGE SCALE GENOMIC DNA]</scope>
    <source>
        <strain evidence="1 2">2006001853</strain>
    </source>
</reference>
<dbReference type="EMBL" id="AFLV02000079">
    <property type="protein sequence ID" value="EKR62624.1"/>
    <property type="molecule type" value="Genomic_DNA"/>
</dbReference>
<dbReference type="Proteomes" id="UP000001338">
    <property type="component" value="Unassembled WGS sequence"/>
</dbReference>
<evidence type="ECO:0000313" key="2">
    <source>
        <dbReference type="Proteomes" id="UP000001338"/>
    </source>
</evidence>